<dbReference type="GO" id="GO:0010133">
    <property type="term" value="P:L-proline catabolic process to L-glutamate"/>
    <property type="evidence" value="ECO:0007669"/>
    <property type="project" value="UniProtKB-UniPathway"/>
</dbReference>
<gene>
    <name evidence="11" type="primary">pruA</name>
    <name evidence="11" type="ORF">D7294_16660</name>
</gene>
<dbReference type="InterPro" id="IPR016160">
    <property type="entry name" value="Ald_DH_CS_CYS"/>
</dbReference>
<name>A0A3A9YXQ5_9ACTN</name>
<dbReference type="OrthoDB" id="6882680at2"/>
<evidence type="ECO:0000256" key="3">
    <source>
        <dbReference type="ARBA" id="ARBA00012884"/>
    </source>
</evidence>
<evidence type="ECO:0000256" key="1">
    <source>
        <dbReference type="ARBA" id="ARBA00004786"/>
    </source>
</evidence>
<dbReference type="PROSITE" id="PS00070">
    <property type="entry name" value="ALDEHYDE_DEHYDR_CYS"/>
    <property type="match status" value="1"/>
</dbReference>
<dbReference type="Proteomes" id="UP000272474">
    <property type="component" value="Unassembled WGS sequence"/>
</dbReference>
<proteinExistence type="inferred from homology"/>
<dbReference type="InterPro" id="IPR016162">
    <property type="entry name" value="Ald_DH_N"/>
</dbReference>
<comment type="similarity">
    <text evidence="2">Belongs to the aldehyde dehydrogenase family.</text>
</comment>
<evidence type="ECO:0000256" key="9">
    <source>
        <dbReference type="SAM" id="MobiDB-lite"/>
    </source>
</evidence>
<feature type="domain" description="Aldehyde dehydrogenase" evidence="10">
    <location>
        <begin position="55"/>
        <end position="443"/>
    </location>
</feature>
<keyword evidence="6" id="KW-0642">Proline metabolism</keyword>
<dbReference type="PANTHER" id="PTHR42862:SF1">
    <property type="entry name" value="DELTA-1-PYRROLINE-5-CARBOXYLATE DEHYDROGENASE 2, ISOFORM A-RELATED"/>
    <property type="match status" value="1"/>
</dbReference>
<evidence type="ECO:0000256" key="2">
    <source>
        <dbReference type="ARBA" id="ARBA00009986"/>
    </source>
</evidence>
<dbReference type="InterPro" id="IPR050485">
    <property type="entry name" value="Proline_metab_enzyme"/>
</dbReference>
<dbReference type="UniPathway" id="UPA00261">
    <property type="reaction ID" value="UER00374"/>
</dbReference>
<sequence length="571" mass="61705">MDAVTQVPLPVNEPVHTYAPGSPERARLERKLKELAENPVDLPMTIGGRRRMGGGERFDVVQPHRHRARLGTYANATREDAREAIDAALAAAPGWRALSFDDRAAVFLKAAELLSGPWRETIAASTMLGQSKTVQQAEIDAPCELVDFWRFNVHFARELLAEQPPIQPKGVWNRMDFRPLEGFVYAITPFNFTAIAGNLPTAPALMGNVVVWKPSPTQTHSAVLLMRLLEEAGLPDGVINLVTGDGIEVSEVALPHPELAGIHFTGSTATFRYLWQQVGAHIERYRNYPRIVGETGGKDFIVAHPSADPDVVRTAIVRGAFEYQGQKCSAASRAYLPRSLWEGGLRDSLVAETEALSMGDPTDLSHFMAAVIDERAFAKSKAVIDRAAADPACEIVAGGSYDDSVGYFVRPTVLTCSDPEHDVFVTEFFGPIIAIHVYEDGAEDEAGNEGGDGDGVGGAGAAEGSAAERAFDAMLGQMESVASYALTGAVLARDRQAVARATERLRFAAGNFYVNDKPTGSVVGQQPFGGARASGTNDKAGSKFNLLRWVSPRVIKETQVPPTDHRYPHMG</sequence>
<evidence type="ECO:0000259" key="10">
    <source>
        <dbReference type="Pfam" id="PF00171"/>
    </source>
</evidence>
<dbReference type="InterPro" id="IPR016161">
    <property type="entry name" value="Ald_DH/histidinol_DH"/>
</dbReference>
<dbReference type="Gene3D" id="3.40.605.10">
    <property type="entry name" value="Aldehyde Dehydrogenase, Chain A, domain 1"/>
    <property type="match status" value="1"/>
</dbReference>
<dbReference type="InterPro" id="IPR016163">
    <property type="entry name" value="Ald_DH_C"/>
</dbReference>
<dbReference type="SUPFAM" id="SSF53720">
    <property type="entry name" value="ALDH-like"/>
    <property type="match status" value="1"/>
</dbReference>
<keyword evidence="4 11" id="KW-0560">Oxidoreductase</keyword>
<dbReference type="Gene3D" id="3.40.309.10">
    <property type="entry name" value="Aldehyde Dehydrogenase, Chain A, domain 2"/>
    <property type="match status" value="1"/>
</dbReference>
<evidence type="ECO:0000313" key="12">
    <source>
        <dbReference type="Proteomes" id="UP000272474"/>
    </source>
</evidence>
<dbReference type="FunFam" id="3.40.605.10:FF:000006">
    <property type="entry name" value="1-pyrroline-5-carboxylate dehydrogenase"/>
    <property type="match status" value="1"/>
</dbReference>
<dbReference type="InterPro" id="IPR005931">
    <property type="entry name" value="P5CDH/ALDH4A1"/>
</dbReference>
<dbReference type="NCBIfam" id="TIGR01236">
    <property type="entry name" value="D1pyr5carbox1"/>
    <property type="match status" value="1"/>
</dbReference>
<dbReference type="AlphaFoldDB" id="A0A3A9YXQ5"/>
<dbReference type="GO" id="GO:0003842">
    <property type="term" value="F:L-glutamate gamma-semialdehyde dehydrogenase activity"/>
    <property type="evidence" value="ECO:0007669"/>
    <property type="project" value="UniProtKB-EC"/>
</dbReference>
<evidence type="ECO:0000256" key="5">
    <source>
        <dbReference type="ARBA" id="ARBA00023027"/>
    </source>
</evidence>
<dbReference type="InterPro" id="IPR015590">
    <property type="entry name" value="Aldehyde_DH_dom"/>
</dbReference>
<comment type="caution">
    <text evidence="11">The sequence shown here is derived from an EMBL/GenBank/DDBJ whole genome shotgun (WGS) entry which is preliminary data.</text>
</comment>
<evidence type="ECO:0000256" key="4">
    <source>
        <dbReference type="ARBA" id="ARBA00023002"/>
    </source>
</evidence>
<dbReference type="EMBL" id="RBAL01000009">
    <property type="protein sequence ID" value="RKN40725.1"/>
    <property type="molecule type" value="Genomic_DNA"/>
</dbReference>
<organism evidence="11 12">
    <name type="scientific">Streptomyces hoynatensis</name>
    <dbReference type="NCBI Taxonomy" id="1141874"/>
    <lineage>
        <taxon>Bacteria</taxon>
        <taxon>Bacillati</taxon>
        <taxon>Actinomycetota</taxon>
        <taxon>Actinomycetes</taxon>
        <taxon>Kitasatosporales</taxon>
        <taxon>Streptomycetaceae</taxon>
        <taxon>Streptomyces</taxon>
    </lineage>
</organism>
<dbReference type="EC" id="1.2.1.88" evidence="3"/>
<dbReference type="GO" id="GO:0004657">
    <property type="term" value="F:proline dehydrogenase activity"/>
    <property type="evidence" value="ECO:0007669"/>
    <property type="project" value="UniProtKB-ARBA"/>
</dbReference>
<dbReference type="Pfam" id="PF00171">
    <property type="entry name" value="Aldedh"/>
    <property type="match status" value="2"/>
</dbReference>
<protein>
    <recommendedName>
        <fullName evidence="7">L-glutamate gamma-semialdehyde dehydrogenase</fullName>
        <ecNumber evidence="3">1.2.1.88</ecNumber>
    </recommendedName>
    <alternativeName>
        <fullName evidence="7">L-glutamate gamma-semialdehyde dehydrogenase</fullName>
    </alternativeName>
</protein>
<dbReference type="RefSeq" id="WP_120680455.1">
    <property type="nucleotide sequence ID" value="NZ_RBAL01000009.1"/>
</dbReference>
<feature type="domain" description="Aldehyde dehydrogenase" evidence="10">
    <location>
        <begin position="483"/>
        <end position="543"/>
    </location>
</feature>
<evidence type="ECO:0000256" key="8">
    <source>
        <dbReference type="ARBA" id="ARBA00048142"/>
    </source>
</evidence>
<keyword evidence="12" id="KW-1185">Reference proteome</keyword>
<evidence type="ECO:0000256" key="7">
    <source>
        <dbReference type="ARBA" id="ARBA00032259"/>
    </source>
</evidence>
<dbReference type="FunFam" id="3.40.309.10:FF:000005">
    <property type="entry name" value="1-pyrroline-5-carboxylate dehydrogenase 1"/>
    <property type="match status" value="1"/>
</dbReference>
<evidence type="ECO:0000256" key="6">
    <source>
        <dbReference type="ARBA" id="ARBA00023062"/>
    </source>
</evidence>
<accession>A0A3A9YXQ5</accession>
<keyword evidence="5" id="KW-0520">NAD</keyword>
<dbReference type="GO" id="GO:0009898">
    <property type="term" value="C:cytoplasmic side of plasma membrane"/>
    <property type="evidence" value="ECO:0007669"/>
    <property type="project" value="TreeGrafter"/>
</dbReference>
<dbReference type="PANTHER" id="PTHR42862">
    <property type="entry name" value="DELTA-1-PYRROLINE-5-CARBOXYLATE DEHYDROGENASE 1, ISOFORM A-RELATED"/>
    <property type="match status" value="1"/>
</dbReference>
<comment type="pathway">
    <text evidence="1">Amino-acid degradation; L-proline degradation into L-glutamate; L-glutamate from L-proline: step 2/2.</text>
</comment>
<reference evidence="11 12" key="1">
    <citation type="journal article" date="2014" name="Int. J. Syst. Evol. Microbiol.">
        <title>Streptomyces hoynatensis sp. nov., isolated from deep marine sediment.</title>
        <authorList>
            <person name="Veyisoglu A."/>
            <person name="Sahin N."/>
        </authorList>
    </citation>
    <scope>NUCLEOTIDE SEQUENCE [LARGE SCALE GENOMIC DNA]</scope>
    <source>
        <strain evidence="11 12">KCTC 29097</strain>
    </source>
</reference>
<evidence type="ECO:0000313" key="11">
    <source>
        <dbReference type="EMBL" id="RKN40725.1"/>
    </source>
</evidence>
<feature type="region of interest" description="Disordered" evidence="9">
    <location>
        <begin position="1"/>
        <end position="22"/>
    </location>
</feature>
<comment type="catalytic activity">
    <reaction evidence="8">
        <text>L-glutamate 5-semialdehyde + NAD(+) + H2O = L-glutamate + NADH + 2 H(+)</text>
        <dbReference type="Rhea" id="RHEA:30235"/>
        <dbReference type="ChEBI" id="CHEBI:15377"/>
        <dbReference type="ChEBI" id="CHEBI:15378"/>
        <dbReference type="ChEBI" id="CHEBI:29985"/>
        <dbReference type="ChEBI" id="CHEBI:57540"/>
        <dbReference type="ChEBI" id="CHEBI:57945"/>
        <dbReference type="ChEBI" id="CHEBI:58066"/>
        <dbReference type="EC" id="1.2.1.88"/>
    </reaction>
</comment>